<organism evidence="7 8">
    <name type="scientific">Aspergillus calidoustus</name>
    <dbReference type="NCBI Taxonomy" id="454130"/>
    <lineage>
        <taxon>Eukaryota</taxon>
        <taxon>Fungi</taxon>
        <taxon>Dikarya</taxon>
        <taxon>Ascomycota</taxon>
        <taxon>Pezizomycotina</taxon>
        <taxon>Eurotiomycetes</taxon>
        <taxon>Eurotiomycetidae</taxon>
        <taxon>Eurotiales</taxon>
        <taxon>Aspergillaceae</taxon>
        <taxon>Aspergillus</taxon>
        <taxon>Aspergillus subgen. Nidulantes</taxon>
    </lineage>
</organism>
<gene>
    <name evidence="7" type="ORF">ASPCAL00429</name>
</gene>
<name>A0A0U5FMZ5_ASPCI</name>
<evidence type="ECO:0000313" key="7">
    <source>
        <dbReference type="EMBL" id="CEL00834.1"/>
    </source>
</evidence>
<protein>
    <recommendedName>
        <fullName evidence="9">Major facilitator superfamily (MFS) profile domain-containing protein</fullName>
    </recommendedName>
</protein>
<feature type="transmembrane region" description="Helical" evidence="6">
    <location>
        <begin position="318"/>
        <end position="340"/>
    </location>
</feature>
<evidence type="ECO:0000256" key="4">
    <source>
        <dbReference type="ARBA" id="ARBA00022989"/>
    </source>
</evidence>
<feature type="transmembrane region" description="Helical" evidence="6">
    <location>
        <begin position="411"/>
        <end position="431"/>
    </location>
</feature>
<dbReference type="InterPro" id="IPR036259">
    <property type="entry name" value="MFS_trans_sf"/>
</dbReference>
<dbReference type="PANTHER" id="PTHR43791:SF47">
    <property type="entry name" value="MAJOR FACILITATOR SUPERFAMILY (MFS) PROFILE DOMAIN-CONTAINING PROTEIN-RELATED"/>
    <property type="match status" value="1"/>
</dbReference>
<evidence type="ECO:0000256" key="3">
    <source>
        <dbReference type="ARBA" id="ARBA00022692"/>
    </source>
</evidence>
<dbReference type="EMBL" id="CDMC01000001">
    <property type="protein sequence ID" value="CEL00834.1"/>
    <property type="molecule type" value="Genomic_DNA"/>
</dbReference>
<evidence type="ECO:0000256" key="2">
    <source>
        <dbReference type="ARBA" id="ARBA00022448"/>
    </source>
</evidence>
<feature type="transmembrane region" description="Helical" evidence="6">
    <location>
        <begin position="145"/>
        <end position="164"/>
    </location>
</feature>
<dbReference type="SUPFAM" id="SSF103473">
    <property type="entry name" value="MFS general substrate transporter"/>
    <property type="match status" value="1"/>
</dbReference>
<evidence type="ECO:0008006" key="9">
    <source>
        <dbReference type="Google" id="ProtNLM"/>
    </source>
</evidence>
<dbReference type="Pfam" id="PF07690">
    <property type="entry name" value="MFS_1"/>
    <property type="match status" value="1"/>
</dbReference>
<feature type="transmembrane region" description="Helical" evidence="6">
    <location>
        <begin position="176"/>
        <end position="197"/>
    </location>
</feature>
<keyword evidence="4 6" id="KW-1133">Transmembrane helix</keyword>
<keyword evidence="8" id="KW-1185">Reference proteome</keyword>
<dbReference type="GO" id="GO:0022857">
    <property type="term" value="F:transmembrane transporter activity"/>
    <property type="evidence" value="ECO:0007669"/>
    <property type="project" value="InterPro"/>
</dbReference>
<evidence type="ECO:0000256" key="5">
    <source>
        <dbReference type="ARBA" id="ARBA00023136"/>
    </source>
</evidence>
<feature type="transmembrane region" description="Helical" evidence="6">
    <location>
        <begin position="443"/>
        <end position="463"/>
    </location>
</feature>
<dbReference type="Gene3D" id="1.20.1250.20">
    <property type="entry name" value="MFS general substrate transporter like domains"/>
    <property type="match status" value="2"/>
</dbReference>
<evidence type="ECO:0000256" key="1">
    <source>
        <dbReference type="ARBA" id="ARBA00004141"/>
    </source>
</evidence>
<keyword evidence="3 6" id="KW-0812">Transmembrane</keyword>
<accession>A0A0U5FMZ5</accession>
<feature type="transmembrane region" description="Helical" evidence="6">
    <location>
        <begin position="108"/>
        <end position="125"/>
    </location>
</feature>
<feature type="transmembrane region" description="Helical" evidence="6">
    <location>
        <begin position="352"/>
        <end position="372"/>
    </location>
</feature>
<dbReference type="AlphaFoldDB" id="A0A0U5FMZ5"/>
<dbReference type="OMA" id="HNWIGLA"/>
<feature type="transmembrane region" description="Helical" evidence="6">
    <location>
        <begin position="209"/>
        <end position="232"/>
    </location>
</feature>
<dbReference type="Proteomes" id="UP000054771">
    <property type="component" value="Unassembled WGS sequence"/>
</dbReference>
<feature type="transmembrane region" description="Helical" evidence="6">
    <location>
        <begin position="43"/>
        <end position="68"/>
    </location>
</feature>
<evidence type="ECO:0000313" key="8">
    <source>
        <dbReference type="Proteomes" id="UP000054771"/>
    </source>
</evidence>
<keyword evidence="5 6" id="KW-0472">Membrane</keyword>
<feature type="transmembrane region" description="Helical" evidence="6">
    <location>
        <begin position="80"/>
        <end position="101"/>
    </location>
</feature>
<reference evidence="8" key="1">
    <citation type="journal article" date="2016" name="Genome Announc.">
        <title>Draft genome sequences of fungus Aspergillus calidoustus.</title>
        <authorList>
            <person name="Horn F."/>
            <person name="Linde J."/>
            <person name="Mattern D.J."/>
            <person name="Walther G."/>
            <person name="Guthke R."/>
            <person name="Scherlach K."/>
            <person name="Martin K."/>
            <person name="Brakhage A.A."/>
            <person name="Petzke L."/>
            <person name="Valiante V."/>
        </authorList>
    </citation>
    <scope>NUCLEOTIDE SEQUENCE [LARGE SCALE GENOMIC DNA]</scope>
    <source>
        <strain evidence="8">SF006504</strain>
    </source>
</reference>
<comment type="subcellular location">
    <subcellularLocation>
        <location evidence="1">Membrane</location>
        <topology evidence="1">Multi-pass membrane protein</topology>
    </subcellularLocation>
</comment>
<dbReference type="InterPro" id="IPR011701">
    <property type="entry name" value="MFS"/>
</dbReference>
<feature type="transmembrane region" description="Helical" evidence="6">
    <location>
        <begin position="285"/>
        <end position="312"/>
    </location>
</feature>
<dbReference type="GO" id="GO:0016020">
    <property type="term" value="C:membrane"/>
    <property type="evidence" value="ECO:0007669"/>
    <property type="project" value="UniProtKB-SubCell"/>
</dbReference>
<dbReference type="STRING" id="454130.A0A0U5FMZ5"/>
<sequence length="489" mass="54178">MGTPTATPVNDIDLQKGDTESLDDMVLTPKEQRKIIWRVDRRLIVILGLLHTVALIDRGNIGTAAVAGMKQELHLVGTQYSTIAVAFFPPYICLQIFGPLLVRRIGPIYYLSGVCFTWGAVMFLMEKTKLSAGFVKKWSEMLGIRVIIGALEAGFFPASVYLIATWYTRFEMQKRFAIFYLLGCVASATTGILSYGITFMHGLGGLTAWRWIFVIQGLLTCVLAFISYFILIDFPDKMKTSRHRRSSFLTEAEYTFITERIHRDRADVTAEPFNLRKYLAAGLDLHVWGFGLIYYCTTTTAYALAYFLSLIFREGMGFSTGASLCLFAPPYVAAGIVMFAGSWVGDRYRVRGAIIVFNTVLTLIGLPLMGFAKGNGARLVGCFFTTIGANSNIPAAMAYQANNVRGQWKRAICSAIFVGLGASGGMTGSLVFREQDAPNYRPGICTCIGLTGLILVFVGLLSLRMHLRNRRAERGEMVIEGLEGFRYTL</sequence>
<dbReference type="PANTHER" id="PTHR43791">
    <property type="entry name" value="PERMEASE-RELATED"/>
    <property type="match status" value="1"/>
</dbReference>
<dbReference type="OrthoDB" id="3639251at2759"/>
<proteinExistence type="predicted"/>
<keyword evidence="2" id="KW-0813">Transport</keyword>
<feature type="transmembrane region" description="Helical" evidence="6">
    <location>
        <begin position="378"/>
        <end position="399"/>
    </location>
</feature>
<evidence type="ECO:0000256" key="6">
    <source>
        <dbReference type="SAM" id="Phobius"/>
    </source>
</evidence>